<evidence type="ECO:0000256" key="2">
    <source>
        <dbReference type="ARBA" id="ARBA00022679"/>
    </source>
</evidence>
<sequence>MDAPLALYRRYRPETFAEVIGQDHVTGPLRNALAGNRVNHAYLFSGPRGCGKTTSARILARALNCEKAPIADPCGECESCRDLARGGPGSIDVIEIDAASHGGVDDARDLREKAFFAPVKSRYKVYIIDEAHMVSTQGFNALLKLVEEPPEHLRFIFATTEPEKVIPTIRSRTHHYPFRLFPPKLVSDYIATLCEMEGINVEPAALPLVARAGAGSMRDSLSVMDQLLGGAGPEGVTYELAAGLLGYTPDALLDEVVDAFAAHDGAAVFGVIDKIIETGQDPRRFTEDLLRRLRDLVIVKAVPDAPATGLIDVSEDGGERLVAQAGRFGPHDLSRAADAVATGLTEMRGATAPRLLLELICARVLLPAADGAQGLAARLDRLERRIEISGTPTVAAQPAAPAPAQDRPVLKPSVGAPGHETVPPAPSQVEAVQAYVPTPEPTPGPASDPEPARAQETPEPWPAAPEPPSQPQQQAPAPSTQPAQQTQPAQPAQPQSSGGMGNVDIRRLWDDVIAQTKGLRRATWSLVGQNAQVVDFRDGVLTLGFASPGLRDRFATGGHEPILGQALVNVIGIQPKIEAIVGGGGGGGQGAPQRPATPTPQPTQPQEPAQPRQSPEASWNEQAPPPDWAAEPPPDQQPPPPADQGSSGSPTDAGSIAKAREAIRPTRTADYEPPVDDQAARLAEADAAVNPDDQAYDGPASLGAEDLLARELGATMIEEIPHN</sequence>
<feature type="compositionally biased region" description="Pro residues" evidence="12">
    <location>
        <begin position="595"/>
        <end position="605"/>
    </location>
</feature>
<feature type="compositionally biased region" description="Gly residues" evidence="12">
    <location>
        <begin position="581"/>
        <end position="590"/>
    </location>
</feature>
<keyword evidence="3 11" id="KW-0548">Nucleotidyltransferase</keyword>
<dbReference type="InterPro" id="IPR012763">
    <property type="entry name" value="DNA_pol_III_sug/sutau_N"/>
</dbReference>
<comment type="function">
    <text evidence="11">DNA polymerase III is a complex, multichain enzyme responsible for most of the replicative synthesis in bacteria. This DNA polymerase also exhibits 3' to 5' exonuclease activity.</text>
</comment>
<dbReference type="InterPro" id="IPR045085">
    <property type="entry name" value="HLD_clamp_pol_III_gamma_tau"/>
</dbReference>
<dbReference type="Gene3D" id="3.40.50.300">
    <property type="entry name" value="P-loop containing nucleotide triphosphate hydrolases"/>
    <property type="match status" value="1"/>
</dbReference>
<protein>
    <recommendedName>
        <fullName evidence="11">DNA polymerase III subunit gamma/tau</fullName>
        <ecNumber evidence="11">2.7.7.7</ecNumber>
    </recommendedName>
</protein>
<evidence type="ECO:0000259" key="13">
    <source>
        <dbReference type="SMART" id="SM00382"/>
    </source>
</evidence>
<dbReference type="PANTHER" id="PTHR11669:SF0">
    <property type="entry name" value="PROTEIN STICHEL-LIKE 2"/>
    <property type="match status" value="1"/>
</dbReference>
<name>A0ABQ5SS18_9ACTN</name>
<dbReference type="SUPFAM" id="SSF48019">
    <property type="entry name" value="post-AAA+ oligomerization domain-like"/>
    <property type="match status" value="1"/>
</dbReference>
<keyword evidence="5" id="KW-0479">Metal-binding</keyword>
<comment type="similarity">
    <text evidence="1 11">Belongs to the DnaX/STICHEL family.</text>
</comment>
<evidence type="ECO:0000256" key="5">
    <source>
        <dbReference type="ARBA" id="ARBA00022723"/>
    </source>
</evidence>
<dbReference type="InterPro" id="IPR050238">
    <property type="entry name" value="DNA_Rep/Repair_Clamp_Loader"/>
</dbReference>
<evidence type="ECO:0000256" key="3">
    <source>
        <dbReference type="ARBA" id="ARBA00022695"/>
    </source>
</evidence>
<evidence type="ECO:0000256" key="7">
    <source>
        <dbReference type="ARBA" id="ARBA00022833"/>
    </source>
</evidence>
<feature type="compositionally biased region" description="Pro residues" evidence="12">
    <location>
        <begin position="623"/>
        <end position="642"/>
    </location>
</feature>
<keyword evidence="6 11" id="KW-0547">Nucleotide-binding</keyword>
<organism evidence="14 15">
    <name type="scientific">Nocardioides luteus</name>
    <dbReference type="NCBI Taxonomy" id="1844"/>
    <lineage>
        <taxon>Bacteria</taxon>
        <taxon>Bacillati</taxon>
        <taxon>Actinomycetota</taxon>
        <taxon>Actinomycetes</taxon>
        <taxon>Propionibacteriales</taxon>
        <taxon>Nocardioidaceae</taxon>
        <taxon>Nocardioides</taxon>
    </lineage>
</organism>
<dbReference type="CDD" id="cd00009">
    <property type="entry name" value="AAA"/>
    <property type="match status" value="1"/>
</dbReference>
<keyword evidence="8 11" id="KW-0067">ATP-binding</keyword>
<gene>
    <name evidence="11" type="primary">dnaX</name>
    <name evidence="14" type="ORF">GCM10017579_04290</name>
</gene>
<feature type="compositionally biased region" description="Basic and acidic residues" evidence="12">
    <location>
        <begin position="658"/>
        <end position="670"/>
    </location>
</feature>
<feature type="compositionally biased region" description="Low complexity" evidence="12">
    <location>
        <begin position="395"/>
        <end position="405"/>
    </location>
</feature>
<dbReference type="InterPro" id="IPR003593">
    <property type="entry name" value="AAA+_ATPase"/>
</dbReference>
<dbReference type="NCBIfam" id="TIGR02397">
    <property type="entry name" value="dnaX_nterm"/>
    <property type="match status" value="1"/>
</dbReference>
<dbReference type="EMBL" id="BSEL01000001">
    <property type="protein sequence ID" value="GLJ66393.1"/>
    <property type="molecule type" value="Genomic_DNA"/>
</dbReference>
<dbReference type="Pfam" id="PF13177">
    <property type="entry name" value="DNA_pol3_delta2"/>
    <property type="match status" value="1"/>
</dbReference>
<reference evidence="14" key="1">
    <citation type="journal article" date="2014" name="Int. J. Syst. Evol. Microbiol.">
        <title>Complete genome of a new Firmicutes species belonging to the dominant human colonic microbiota ('Ruminococcus bicirculans') reveals two chromosomes and a selective capacity to utilize plant glucans.</title>
        <authorList>
            <consortium name="NISC Comparative Sequencing Program"/>
            <person name="Wegmann U."/>
            <person name="Louis P."/>
            <person name="Goesmann A."/>
            <person name="Henrissat B."/>
            <person name="Duncan S.H."/>
            <person name="Flint H.J."/>
        </authorList>
    </citation>
    <scope>NUCLEOTIDE SEQUENCE</scope>
    <source>
        <strain evidence="14">VKM Ac-1246</strain>
    </source>
</reference>
<dbReference type="InterPro" id="IPR027417">
    <property type="entry name" value="P-loop_NTPase"/>
</dbReference>
<evidence type="ECO:0000256" key="11">
    <source>
        <dbReference type="RuleBase" id="RU364063"/>
    </source>
</evidence>
<keyword evidence="4 11" id="KW-0235">DNA replication</keyword>
<keyword evidence="15" id="KW-1185">Reference proteome</keyword>
<dbReference type="Gene3D" id="1.20.272.10">
    <property type="match status" value="1"/>
</dbReference>
<comment type="catalytic activity">
    <reaction evidence="10 11">
        <text>DNA(n) + a 2'-deoxyribonucleoside 5'-triphosphate = DNA(n+1) + diphosphate</text>
        <dbReference type="Rhea" id="RHEA:22508"/>
        <dbReference type="Rhea" id="RHEA-COMP:17339"/>
        <dbReference type="Rhea" id="RHEA-COMP:17340"/>
        <dbReference type="ChEBI" id="CHEBI:33019"/>
        <dbReference type="ChEBI" id="CHEBI:61560"/>
        <dbReference type="ChEBI" id="CHEBI:173112"/>
        <dbReference type="EC" id="2.7.7.7"/>
    </reaction>
</comment>
<dbReference type="NCBIfam" id="NF005846">
    <property type="entry name" value="PRK07764.1-6"/>
    <property type="match status" value="1"/>
</dbReference>
<dbReference type="PANTHER" id="PTHR11669">
    <property type="entry name" value="REPLICATION FACTOR C / DNA POLYMERASE III GAMMA-TAU SUBUNIT"/>
    <property type="match status" value="1"/>
</dbReference>
<dbReference type="Pfam" id="PF12169">
    <property type="entry name" value="DNA_pol3_gamma3"/>
    <property type="match status" value="1"/>
</dbReference>
<dbReference type="InterPro" id="IPR008921">
    <property type="entry name" value="DNA_pol3_clamp-load_cplx_C"/>
</dbReference>
<evidence type="ECO:0000256" key="8">
    <source>
        <dbReference type="ARBA" id="ARBA00022840"/>
    </source>
</evidence>
<keyword evidence="9 11" id="KW-0239">DNA-directed DNA polymerase</keyword>
<keyword evidence="2 11" id="KW-0808">Transferase</keyword>
<evidence type="ECO:0000256" key="6">
    <source>
        <dbReference type="ARBA" id="ARBA00022741"/>
    </source>
</evidence>
<evidence type="ECO:0000256" key="4">
    <source>
        <dbReference type="ARBA" id="ARBA00022705"/>
    </source>
</evidence>
<feature type="compositionally biased region" description="Low complexity" evidence="12">
    <location>
        <begin position="676"/>
        <end position="688"/>
    </location>
</feature>
<feature type="compositionally biased region" description="Pro residues" evidence="12">
    <location>
        <begin position="438"/>
        <end position="448"/>
    </location>
</feature>
<dbReference type="Proteomes" id="UP001142292">
    <property type="component" value="Unassembled WGS sequence"/>
</dbReference>
<dbReference type="RefSeq" id="WP_189119194.1">
    <property type="nucleotide sequence ID" value="NZ_BMRK01000011.1"/>
</dbReference>
<dbReference type="Pfam" id="PF22608">
    <property type="entry name" value="DNAX_ATPase_lid"/>
    <property type="match status" value="1"/>
</dbReference>
<dbReference type="SMART" id="SM00382">
    <property type="entry name" value="AAA"/>
    <property type="match status" value="1"/>
</dbReference>
<feature type="region of interest" description="Disordered" evidence="12">
    <location>
        <begin position="581"/>
        <end position="700"/>
    </location>
</feature>
<proteinExistence type="inferred from homology"/>
<evidence type="ECO:0000313" key="14">
    <source>
        <dbReference type="EMBL" id="GLJ66393.1"/>
    </source>
</evidence>
<feature type="domain" description="AAA+ ATPase" evidence="13">
    <location>
        <begin position="38"/>
        <end position="181"/>
    </location>
</feature>
<dbReference type="Gene3D" id="1.10.8.60">
    <property type="match status" value="1"/>
</dbReference>
<keyword evidence="7" id="KW-0862">Zinc</keyword>
<accession>A0ABQ5SS18</accession>
<reference evidence="14" key="2">
    <citation type="submission" date="2023-01" db="EMBL/GenBank/DDBJ databases">
        <authorList>
            <person name="Sun Q."/>
            <person name="Evtushenko L."/>
        </authorList>
    </citation>
    <scope>NUCLEOTIDE SEQUENCE</scope>
    <source>
        <strain evidence="14">VKM Ac-1246</strain>
    </source>
</reference>
<evidence type="ECO:0000256" key="1">
    <source>
        <dbReference type="ARBA" id="ARBA00006360"/>
    </source>
</evidence>
<comment type="subunit">
    <text evidence="11">DNA polymerase III contains a core (composed of alpha, epsilon and theta chains) that associates with a tau subunit. This core dimerizes to form the POLIII' complex. PolIII' associates with the gamma complex (composed of gamma, delta, delta', psi and chi chains) and with the beta chain to form the complete DNA polymerase III complex.</text>
</comment>
<feature type="compositionally biased region" description="Pro residues" evidence="12">
    <location>
        <begin position="459"/>
        <end position="470"/>
    </location>
</feature>
<feature type="compositionally biased region" description="Low complexity" evidence="12">
    <location>
        <begin position="471"/>
        <end position="496"/>
    </location>
</feature>
<feature type="region of interest" description="Disordered" evidence="12">
    <location>
        <begin position="393"/>
        <end position="502"/>
    </location>
</feature>
<dbReference type="InterPro" id="IPR022754">
    <property type="entry name" value="DNA_pol_III_gamma-3"/>
</dbReference>
<evidence type="ECO:0000256" key="10">
    <source>
        <dbReference type="ARBA" id="ARBA00049244"/>
    </source>
</evidence>
<evidence type="ECO:0000313" key="15">
    <source>
        <dbReference type="Proteomes" id="UP001142292"/>
    </source>
</evidence>
<dbReference type="EC" id="2.7.7.7" evidence="11"/>
<dbReference type="CDD" id="cd18137">
    <property type="entry name" value="HLD_clamp_pol_III_gamma_tau"/>
    <property type="match status" value="1"/>
</dbReference>
<evidence type="ECO:0000256" key="12">
    <source>
        <dbReference type="SAM" id="MobiDB-lite"/>
    </source>
</evidence>
<dbReference type="SUPFAM" id="SSF52540">
    <property type="entry name" value="P-loop containing nucleoside triphosphate hydrolases"/>
    <property type="match status" value="1"/>
</dbReference>
<comment type="caution">
    <text evidence="14">The sequence shown here is derived from an EMBL/GenBank/DDBJ whole genome shotgun (WGS) entry which is preliminary data.</text>
</comment>
<evidence type="ECO:0000256" key="9">
    <source>
        <dbReference type="ARBA" id="ARBA00022932"/>
    </source>
</evidence>